<accession>A0A546X665</accession>
<gene>
    <name evidence="3" type="ORF">EXN68_23925</name>
</gene>
<dbReference type="SMART" id="SM00829">
    <property type="entry name" value="PKS_ER"/>
    <property type="match status" value="1"/>
</dbReference>
<dbReference type="GO" id="GO:0016491">
    <property type="term" value="F:oxidoreductase activity"/>
    <property type="evidence" value="ECO:0007669"/>
    <property type="project" value="UniProtKB-KW"/>
</dbReference>
<dbReference type="InterPro" id="IPR002364">
    <property type="entry name" value="Quin_OxRdtase/zeta-crystal_CS"/>
</dbReference>
<dbReference type="InterPro" id="IPR013154">
    <property type="entry name" value="ADH-like_N"/>
</dbReference>
<evidence type="ECO:0000313" key="3">
    <source>
        <dbReference type="EMBL" id="TRA96231.1"/>
    </source>
</evidence>
<protein>
    <submittedName>
        <fullName evidence="3">NADP-dependent oxidoreductase</fullName>
    </submittedName>
</protein>
<sequence>MKAYALERYGAPLTVHDLPEPIAGPGQVVVEIDASSVNPLDEKLRTGAFKAILHYDMPLVLGHDLAGIVVAVGEGVRRWQVGDRVFACVGGDRIGTFAERIAVAEADLAPLPANLDPSAAAALPLVSLTAWQVLVERAKVRAGQRVLIHAGSGGVGTMAIQLAKHLGAYVATTVGTANVALARDLGADEVIDYRQEPFEERLSGYDMVLDTRGGDVTTKSLGVLKPGGMLVSIVGPPDPAFARTIGANWMVRQVIRLGSFSIRRKARARGIEYGFLFMRPDGGHLAEIGKLVEAGALRPIIDREFVFEDTPAALERSASGRARGKVVIRRTVDA</sequence>
<evidence type="ECO:0000256" key="1">
    <source>
        <dbReference type="ARBA" id="ARBA00023002"/>
    </source>
</evidence>
<dbReference type="EMBL" id="SGNY01000011">
    <property type="protein sequence ID" value="TRA96231.1"/>
    <property type="molecule type" value="Genomic_DNA"/>
</dbReference>
<keyword evidence="1" id="KW-0560">Oxidoreductase</keyword>
<dbReference type="Pfam" id="PF08240">
    <property type="entry name" value="ADH_N"/>
    <property type="match status" value="1"/>
</dbReference>
<dbReference type="Gene3D" id="3.90.180.10">
    <property type="entry name" value="Medium-chain alcohol dehydrogenases, catalytic domain"/>
    <property type="match status" value="1"/>
</dbReference>
<dbReference type="InterPro" id="IPR050700">
    <property type="entry name" value="YIM1/Zinc_Alcohol_DH_Fams"/>
</dbReference>
<dbReference type="InterPro" id="IPR020843">
    <property type="entry name" value="ER"/>
</dbReference>
<name>A0A546X665_RHIRH</name>
<feature type="domain" description="Enoyl reductase (ER)" evidence="2">
    <location>
        <begin position="10"/>
        <end position="328"/>
    </location>
</feature>
<dbReference type="InterPro" id="IPR036291">
    <property type="entry name" value="NAD(P)-bd_dom_sf"/>
</dbReference>
<dbReference type="AlphaFoldDB" id="A0A546X665"/>
<evidence type="ECO:0000259" key="2">
    <source>
        <dbReference type="SMART" id="SM00829"/>
    </source>
</evidence>
<dbReference type="CDD" id="cd05289">
    <property type="entry name" value="MDR_like_2"/>
    <property type="match status" value="1"/>
</dbReference>
<dbReference type="OrthoDB" id="9792321at2"/>
<organism evidence="3 4">
    <name type="scientific">Rhizobium rhizogenes</name>
    <name type="common">Agrobacterium rhizogenes</name>
    <dbReference type="NCBI Taxonomy" id="359"/>
    <lineage>
        <taxon>Bacteria</taxon>
        <taxon>Pseudomonadati</taxon>
        <taxon>Pseudomonadota</taxon>
        <taxon>Alphaproteobacteria</taxon>
        <taxon>Hyphomicrobiales</taxon>
        <taxon>Rhizobiaceae</taxon>
        <taxon>Rhizobium/Agrobacterium group</taxon>
        <taxon>Rhizobium</taxon>
    </lineage>
</organism>
<reference evidence="3 4" key="1">
    <citation type="journal article" date="2019" name="Appl. Microbiol. Biotechnol.">
        <title>Differential efficiency of wild type rhizogenic strains for rol gene transformation of plants.</title>
        <authorList>
            <person name="Desmet S."/>
            <person name="De Keyser E."/>
            <person name="Van Vaerenbergh J."/>
            <person name="Baeyen S."/>
            <person name="Van Huylenbroeck J."/>
            <person name="Geelen D."/>
            <person name="Dhooghe E."/>
        </authorList>
    </citation>
    <scope>NUCLEOTIDE SEQUENCE [LARGE SCALE GENOMIC DNA]</scope>
    <source>
        <strain evidence="3 4">GBBC3284</strain>
    </source>
</reference>
<dbReference type="Proteomes" id="UP000315434">
    <property type="component" value="Unassembled WGS sequence"/>
</dbReference>
<proteinExistence type="predicted"/>
<dbReference type="RefSeq" id="WP_142843260.1">
    <property type="nucleotide sequence ID" value="NZ_JAPZAB010000011.1"/>
</dbReference>
<dbReference type="SUPFAM" id="SSF50129">
    <property type="entry name" value="GroES-like"/>
    <property type="match status" value="1"/>
</dbReference>
<evidence type="ECO:0000313" key="4">
    <source>
        <dbReference type="Proteomes" id="UP000315434"/>
    </source>
</evidence>
<dbReference type="PANTHER" id="PTHR11695">
    <property type="entry name" value="ALCOHOL DEHYDROGENASE RELATED"/>
    <property type="match status" value="1"/>
</dbReference>
<dbReference type="GO" id="GO:0008270">
    <property type="term" value="F:zinc ion binding"/>
    <property type="evidence" value="ECO:0007669"/>
    <property type="project" value="InterPro"/>
</dbReference>
<dbReference type="Gene3D" id="3.40.50.720">
    <property type="entry name" value="NAD(P)-binding Rossmann-like Domain"/>
    <property type="match status" value="1"/>
</dbReference>
<dbReference type="InterPro" id="IPR011032">
    <property type="entry name" value="GroES-like_sf"/>
</dbReference>
<dbReference type="PROSITE" id="PS01162">
    <property type="entry name" value="QOR_ZETA_CRYSTAL"/>
    <property type="match status" value="1"/>
</dbReference>
<dbReference type="PANTHER" id="PTHR11695:SF294">
    <property type="entry name" value="RETICULON-4-INTERACTING PROTEIN 1, MITOCHONDRIAL"/>
    <property type="match status" value="1"/>
</dbReference>
<dbReference type="Pfam" id="PF13602">
    <property type="entry name" value="ADH_zinc_N_2"/>
    <property type="match status" value="1"/>
</dbReference>
<dbReference type="SUPFAM" id="SSF51735">
    <property type="entry name" value="NAD(P)-binding Rossmann-fold domains"/>
    <property type="match status" value="1"/>
</dbReference>
<comment type="caution">
    <text evidence="3">The sequence shown here is derived from an EMBL/GenBank/DDBJ whole genome shotgun (WGS) entry which is preliminary data.</text>
</comment>